<keyword evidence="4" id="KW-0496">Mitochondrion</keyword>
<evidence type="ECO:0000256" key="2">
    <source>
        <dbReference type="ARBA" id="ARBA00009864"/>
    </source>
</evidence>
<dbReference type="GO" id="GO:0003735">
    <property type="term" value="F:structural constituent of ribosome"/>
    <property type="evidence" value="ECO:0007669"/>
    <property type="project" value="InterPro"/>
</dbReference>
<sequence>MAGCRLERLGTVFDRVTALLKCGAMKISEKPVWYDVYRVFPPITKPSYANIREKREIRNILYPEDKIRAKFHHKMIRRLPAEDLMQQTTTDITRRAIDLTNKLMLENEKLTLDEAVDQMIDIFQKEGLLFVRRSVRPQRTFDQLSRDQMFEKPAEVGVTETVDQYKIISEKKIDIASLLNTNDSKKKDES</sequence>
<dbReference type="GO" id="GO:0005739">
    <property type="term" value="C:mitochondrion"/>
    <property type="evidence" value="ECO:0007669"/>
    <property type="project" value="InterPro"/>
</dbReference>
<organism evidence="8 9">
    <name type="scientific">Parthenolecanium corni</name>
    <dbReference type="NCBI Taxonomy" id="536013"/>
    <lineage>
        <taxon>Eukaryota</taxon>
        <taxon>Metazoa</taxon>
        <taxon>Ecdysozoa</taxon>
        <taxon>Arthropoda</taxon>
        <taxon>Hexapoda</taxon>
        <taxon>Insecta</taxon>
        <taxon>Pterygota</taxon>
        <taxon>Neoptera</taxon>
        <taxon>Paraneoptera</taxon>
        <taxon>Hemiptera</taxon>
        <taxon>Sternorrhyncha</taxon>
        <taxon>Coccoidea</taxon>
        <taxon>Coccidae</taxon>
        <taxon>Parthenolecanium</taxon>
    </lineage>
</organism>
<keyword evidence="9" id="KW-1185">Reference proteome</keyword>
<evidence type="ECO:0000256" key="1">
    <source>
        <dbReference type="ARBA" id="ARBA00004173"/>
    </source>
</evidence>
<keyword evidence="5" id="KW-0687">Ribonucleoprotein</keyword>
<evidence type="ECO:0000256" key="6">
    <source>
        <dbReference type="ARBA" id="ARBA00035137"/>
    </source>
</evidence>
<evidence type="ECO:0000256" key="4">
    <source>
        <dbReference type="ARBA" id="ARBA00023128"/>
    </source>
</evidence>
<comment type="subcellular location">
    <subcellularLocation>
        <location evidence="1">Mitochondrion</location>
    </subcellularLocation>
</comment>
<proteinExistence type="inferred from homology"/>
<protein>
    <recommendedName>
        <fullName evidence="6">Small ribosomal subunit protein mS23</fullName>
    </recommendedName>
</protein>
<comment type="caution">
    <text evidence="8">The sequence shown here is derived from an EMBL/GenBank/DDBJ whole genome shotgun (WGS) entry which is preliminary data.</text>
</comment>
<evidence type="ECO:0000259" key="7">
    <source>
        <dbReference type="Pfam" id="PF10484"/>
    </source>
</evidence>
<dbReference type="InterPro" id="IPR019520">
    <property type="entry name" value="Ribosomal_mS23_met"/>
</dbReference>
<dbReference type="InterPro" id="IPR023611">
    <property type="entry name" value="mS23_dom_met"/>
</dbReference>
<dbReference type="CDD" id="cd23701">
    <property type="entry name" value="At1g26750"/>
    <property type="match status" value="1"/>
</dbReference>
<dbReference type="Pfam" id="PF10484">
    <property type="entry name" value="MRP-S23"/>
    <property type="match status" value="1"/>
</dbReference>
<evidence type="ECO:0000256" key="5">
    <source>
        <dbReference type="ARBA" id="ARBA00023274"/>
    </source>
</evidence>
<evidence type="ECO:0000313" key="9">
    <source>
        <dbReference type="Proteomes" id="UP001367676"/>
    </source>
</evidence>
<dbReference type="GO" id="GO:0005840">
    <property type="term" value="C:ribosome"/>
    <property type="evidence" value="ECO:0007669"/>
    <property type="project" value="InterPro"/>
</dbReference>
<dbReference type="Proteomes" id="UP001367676">
    <property type="component" value="Unassembled WGS sequence"/>
</dbReference>
<comment type="similarity">
    <text evidence="2">Belongs to the mitochondrion-specific ribosomal protein mS23 family.</text>
</comment>
<evidence type="ECO:0000313" key="8">
    <source>
        <dbReference type="EMBL" id="KAK7603957.1"/>
    </source>
</evidence>
<dbReference type="GO" id="GO:0006412">
    <property type="term" value="P:translation"/>
    <property type="evidence" value="ECO:0007669"/>
    <property type="project" value="InterPro"/>
</dbReference>
<dbReference type="PANTHER" id="PTHR15925">
    <property type="entry name" value="MITOCHONDRIAL RIBOSOMAL PROTEIN S23"/>
    <property type="match status" value="1"/>
</dbReference>
<feature type="domain" description="Small ribosomal subunit protein mS23 conserved" evidence="7">
    <location>
        <begin position="2"/>
        <end position="126"/>
    </location>
</feature>
<reference evidence="8 9" key="1">
    <citation type="submission" date="2024-03" db="EMBL/GenBank/DDBJ databases">
        <title>Adaptation during the transition from Ophiocordyceps entomopathogen to insect associate is accompanied by gene loss and intensified selection.</title>
        <authorList>
            <person name="Ward C.M."/>
            <person name="Onetto C.A."/>
            <person name="Borneman A.R."/>
        </authorList>
    </citation>
    <scope>NUCLEOTIDE SEQUENCE [LARGE SCALE GENOMIC DNA]</scope>
    <source>
        <strain evidence="8">AWRI1</strain>
        <tissue evidence="8">Single Adult Female</tissue>
    </source>
</reference>
<dbReference type="InterPro" id="IPR059242">
    <property type="entry name" value="mS23_dom"/>
</dbReference>
<gene>
    <name evidence="8" type="ORF">V9T40_004230</name>
</gene>
<evidence type="ECO:0000256" key="3">
    <source>
        <dbReference type="ARBA" id="ARBA00022980"/>
    </source>
</evidence>
<dbReference type="AlphaFoldDB" id="A0AAN9TUI5"/>
<dbReference type="EMBL" id="JBBCAQ010000004">
    <property type="protein sequence ID" value="KAK7603957.1"/>
    <property type="molecule type" value="Genomic_DNA"/>
</dbReference>
<name>A0AAN9TUI5_9HEMI</name>
<accession>A0AAN9TUI5</accession>
<dbReference type="PANTHER" id="PTHR15925:SF2">
    <property type="entry name" value="SMALL RIBOSOMAL SUBUNIT PROTEIN MS23"/>
    <property type="match status" value="1"/>
</dbReference>
<keyword evidence="3" id="KW-0689">Ribosomal protein</keyword>